<dbReference type="Proteomes" id="UP000680714">
    <property type="component" value="Unassembled WGS sequence"/>
</dbReference>
<dbReference type="InterPro" id="IPR014030">
    <property type="entry name" value="Ketoacyl_synth_N"/>
</dbReference>
<protein>
    <submittedName>
        <fullName evidence="2">Beta-ketoacyl synthase chain length factor</fullName>
    </submittedName>
</protein>
<dbReference type="Pfam" id="PF13723">
    <property type="entry name" value="Ketoacyl-synt_2"/>
    <property type="match status" value="1"/>
</dbReference>
<dbReference type="EMBL" id="JAGTUF010000001">
    <property type="protein sequence ID" value="MBR9970174.1"/>
    <property type="molecule type" value="Genomic_DNA"/>
</dbReference>
<proteinExistence type="predicted"/>
<gene>
    <name evidence="2" type="ORF">KEC16_00420</name>
</gene>
<evidence type="ECO:0000313" key="3">
    <source>
        <dbReference type="Proteomes" id="UP000680714"/>
    </source>
</evidence>
<name>A0ABS5I778_9PROT</name>
<feature type="domain" description="Beta-ketoacyl synthase-like N-terminal" evidence="1">
    <location>
        <begin position="12"/>
        <end position="205"/>
    </location>
</feature>
<evidence type="ECO:0000313" key="2">
    <source>
        <dbReference type="EMBL" id="MBR9970174.1"/>
    </source>
</evidence>
<evidence type="ECO:0000259" key="1">
    <source>
        <dbReference type="Pfam" id="PF13723"/>
    </source>
</evidence>
<dbReference type="RefSeq" id="WP_211545688.1">
    <property type="nucleotide sequence ID" value="NZ_JAGTUF010000001.1"/>
</dbReference>
<organism evidence="2 3">
    <name type="scientific">Magnetospirillum sulfuroxidans</name>
    <dbReference type="NCBI Taxonomy" id="611300"/>
    <lineage>
        <taxon>Bacteria</taxon>
        <taxon>Pseudomonadati</taxon>
        <taxon>Pseudomonadota</taxon>
        <taxon>Alphaproteobacteria</taxon>
        <taxon>Rhodospirillales</taxon>
        <taxon>Rhodospirillaceae</taxon>
        <taxon>Magnetospirillum</taxon>
    </lineage>
</organism>
<sequence length="209" mass="22172">MTVGGAVSVRPPLPASLRRRVTAVGRKALEAAWAVLPEQGSPRFVLASRHGEYDRTFGLLGELAQSDEVSPAEFSLAVHHALAGLLSIATGNRQGHTAVAAGSESFGYGLLEAATFVAEQGVPAVLFYFDQPLPDSYAPVMEGDCVTPMVLALRLVPPSWPQARPLEMSLETRAGGGDCLSQAFLAVLQNGGEGLAQGRRHAWRWRDAA</sequence>
<comment type="caution">
    <text evidence="2">The sequence shown here is derived from an EMBL/GenBank/DDBJ whole genome shotgun (WGS) entry which is preliminary data.</text>
</comment>
<accession>A0ABS5I778</accession>
<keyword evidence="3" id="KW-1185">Reference proteome</keyword>
<reference evidence="2 3" key="1">
    <citation type="submission" date="2021-04" db="EMBL/GenBank/DDBJ databases">
        <title>Magnetospirillum sulfuroxidans sp. nov., a facultative chemolithoautotrophic sulfur-oxidizing alphaproteobacterium isolated from freshwater sediment and proposals for Paramagetospirillum gen. nov., and Magnetospirillaceae fam. nov.</title>
        <authorList>
            <person name="Koziaeva V."/>
            <person name="Geelhoed J.S."/>
            <person name="Sorokin D.Y."/>
            <person name="Grouzdev D.S."/>
        </authorList>
    </citation>
    <scope>NUCLEOTIDE SEQUENCE [LARGE SCALE GENOMIC DNA]</scope>
    <source>
        <strain evidence="2 3">J10</strain>
    </source>
</reference>